<dbReference type="EMBL" id="VJOY01000004">
    <property type="protein sequence ID" value="TRX75646.1"/>
    <property type="molecule type" value="Genomic_DNA"/>
</dbReference>
<keyword evidence="2" id="KW-0812">Transmembrane</keyword>
<dbReference type="OrthoDB" id="7033801at2"/>
<evidence type="ECO:0000313" key="5">
    <source>
        <dbReference type="Proteomes" id="UP000315235"/>
    </source>
</evidence>
<evidence type="ECO:0000313" key="4">
    <source>
        <dbReference type="EMBL" id="TRX75646.1"/>
    </source>
</evidence>
<keyword evidence="2" id="KW-1133">Transmembrane helix</keyword>
<accession>A0A553H1L5</accession>
<keyword evidence="2" id="KW-0472">Membrane</keyword>
<sequence>MRALLLALLLAAAGNAFAEPYTWLFGSQRFGSAQAACQAWFDSFPQGPEYHLGVFVNEARADCLSLLGNMGQNASAVVYRSGDSCPEKTTYNPSTGACDPDKQACEVGMTGLFRSTNAPILTINGRNIVASTPPTGCKATCEYVADSSKPTSCYRTPGSDTEGFCNYSLKSTGNNCAADSNNPGGVGPSLNDAPPPPDTQEPPSDPKDPGCGPGYSWSGTTCVKTPTDPNNPNPNNPNPNEPPKDPGDGSGNGNGNGNGNGSGNGNGNGNGDGSGNGNGNGNGSGDGNGDGSGNGNGNCNPATDPNKCQGSSVGGESCDAQLACTGDAITCAILRQEKAQRCLADKMFGEDKNTDLESLGRGFGDKVQEGFADGADTYAEGEGEALTETLGQADDKLEEVFGKDGRGLDKHNVLDKIMPKASSCSDIKVSFNFRGKTFNINLPVCELSRMRAILEYVLYALTGIYLWDMLVTIAATPMGTARRGRR</sequence>
<feature type="compositionally biased region" description="Pro residues" evidence="1">
    <location>
        <begin position="229"/>
        <end position="241"/>
    </location>
</feature>
<dbReference type="AlphaFoldDB" id="A0A553H1L5"/>
<comment type="caution">
    <text evidence="4">The sequence shown here is derived from an EMBL/GenBank/DDBJ whole genome shotgun (WGS) entry which is preliminary data.</text>
</comment>
<evidence type="ECO:0000256" key="2">
    <source>
        <dbReference type="SAM" id="Phobius"/>
    </source>
</evidence>
<dbReference type="RefSeq" id="WP_143487738.1">
    <property type="nucleotide sequence ID" value="NZ_VJOY01000004.1"/>
</dbReference>
<keyword evidence="3" id="KW-0732">Signal</keyword>
<evidence type="ECO:0008006" key="6">
    <source>
        <dbReference type="Google" id="ProtNLM"/>
    </source>
</evidence>
<evidence type="ECO:0000256" key="3">
    <source>
        <dbReference type="SAM" id="SignalP"/>
    </source>
</evidence>
<keyword evidence="5" id="KW-1185">Reference proteome</keyword>
<feature type="compositionally biased region" description="Gly residues" evidence="1">
    <location>
        <begin position="248"/>
        <end position="296"/>
    </location>
</feature>
<evidence type="ECO:0000256" key="1">
    <source>
        <dbReference type="SAM" id="MobiDB-lite"/>
    </source>
</evidence>
<gene>
    <name evidence="4" type="ORF">FM069_07850</name>
</gene>
<reference evidence="4 5" key="1">
    <citation type="submission" date="2019-07" db="EMBL/GenBank/DDBJ databases">
        <title>Pseudomonas mangiferae sp. nov., isolated from bark of mango tree in Thailand.</title>
        <authorList>
            <person name="Srisuk N."/>
            <person name="Anurat P."/>
        </authorList>
    </citation>
    <scope>NUCLEOTIDE SEQUENCE [LARGE SCALE GENOMIC DNA]</scope>
    <source>
        <strain evidence="4 5">DMKU_BBB3-04</strain>
    </source>
</reference>
<feature type="transmembrane region" description="Helical" evidence="2">
    <location>
        <begin position="456"/>
        <end position="476"/>
    </location>
</feature>
<proteinExistence type="predicted"/>
<feature type="region of interest" description="Disordered" evidence="1">
    <location>
        <begin position="178"/>
        <end position="298"/>
    </location>
</feature>
<protein>
    <recommendedName>
        <fullName evidence="6">Attachment protein</fullName>
    </recommendedName>
</protein>
<feature type="compositionally biased region" description="Polar residues" evidence="1">
    <location>
        <begin position="217"/>
        <end position="228"/>
    </location>
</feature>
<feature type="chain" id="PRO_5022199899" description="Attachment protein" evidence="3">
    <location>
        <begin position="19"/>
        <end position="486"/>
    </location>
</feature>
<organism evidence="4 5">
    <name type="scientific">Pseudomonas mangiferae</name>
    <dbReference type="NCBI Taxonomy" id="2593654"/>
    <lineage>
        <taxon>Bacteria</taxon>
        <taxon>Pseudomonadati</taxon>
        <taxon>Pseudomonadota</taxon>
        <taxon>Gammaproteobacteria</taxon>
        <taxon>Pseudomonadales</taxon>
        <taxon>Pseudomonadaceae</taxon>
        <taxon>Pseudomonas</taxon>
    </lineage>
</organism>
<feature type="signal peptide" evidence="3">
    <location>
        <begin position="1"/>
        <end position="18"/>
    </location>
</feature>
<dbReference type="Proteomes" id="UP000315235">
    <property type="component" value="Unassembled WGS sequence"/>
</dbReference>
<name>A0A553H1L5_9PSED</name>